<dbReference type="PANTHER" id="PTHR43783:SF2">
    <property type="entry name" value="UDP-N-ACETYLGLUCOSAMINE 1-CARBOXYVINYLTRANSFERASE 2"/>
    <property type="match status" value="1"/>
</dbReference>
<organism evidence="14 15">
    <name type="scientific">Massilimicrobiota timonensis</name>
    <dbReference type="NCBI Taxonomy" id="1776392"/>
    <lineage>
        <taxon>Bacteria</taxon>
        <taxon>Bacillati</taxon>
        <taxon>Bacillota</taxon>
        <taxon>Erysipelotrichia</taxon>
        <taxon>Erysipelotrichales</taxon>
        <taxon>Erysipelotrichaceae</taxon>
        <taxon>Massilimicrobiota</taxon>
    </lineage>
</organism>
<dbReference type="Gene3D" id="3.65.10.10">
    <property type="entry name" value="Enolpyruvate transferase domain"/>
    <property type="match status" value="2"/>
</dbReference>
<feature type="binding site" evidence="12">
    <location>
        <position position="328"/>
    </location>
    <ligand>
        <name>UDP-N-acetyl-alpha-D-glucosamine</name>
        <dbReference type="ChEBI" id="CHEBI:57705"/>
    </ligand>
</feature>
<dbReference type="InterPro" id="IPR013792">
    <property type="entry name" value="RNA3'P_cycl/enolpyr_Trfase_a/b"/>
</dbReference>
<evidence type="ECO:0000256" key="12">
    <source>
        <dbReference type="HAMAP-Rule" id="MF_00111"/>
    </source>
</evidence>
<keyword evidence="5 12" id="KW-0808">Transferase</keyword>
<evidence type="ECO:0000256" key="9">
    <source>
        <dbReference type="ARBA" id="ARBA00023316"/>
    </source>
</evidence>
<dbReference type="GO" id="GO:0019277">
    <property type="term" value="P:UDP-N-acetylgalactosamine biosynthetic process"/>
    <property type="evidence" value="ECO:0007669"/>
    <property type="project" value="InterPro"/>
</dbReference>
<dbReference type="InterPro" id="IPR050068">
    <property type="entry name" value="MurA_subfamily"/>
</dbReference>
<comment type="caution">
    <text evidence="14">The sequence shown here is derived from an EMBL/GenBank/DDBJ whole genome shotgun (WGS) entry which is preliminary data.</text>
</comment>
<dbReference type="GO" id="GO:0005737">
    <property type="term" value="C:cytoplasm"/>
    <property type="evidence" value="ECO:0007669"/>
    <property type="project" value="UniProtKB-SubCell"/>
</dbReference>
<dbReference type="InterPro" id="IPR005750">
    <property type="entry name" value="UDP_GlcNAc_COvinyl_MurA"/>
</dbReference>
<gene>
    <name evidence="12" type="primary">murA</name>
    <name evidence="14" type="ORF">B5E75_10040</name>
</gene>
<dbReference type="EMBL" id="NFLJ01000029">
    <property type="protein sequence ID" value="OUQ33531.1"/>
    <property type="molecule type" value="Genomic_DNA"/>
</dbReference>
<feature type="binding site" evidence="12">
    <location>
        <position position="306"/>
    </location>
    <ligand>
        <name>UDP-N-acetyl-alpha-D-glucosamine</name>
        <dbReference type="ChEBI" id="CHEBI:57705"/>
    </ligand>
</feature>
<protein>
    <recommendedName>
        <fullName evidence="12">UDP-N-acetylglucosamine 1-carboxyvinyltransferase</fullName>
        <ecNumber evidence="12">2.5.1.7</ecNumber>
    </recommendedName>
    <alternativeName>
        <fullName evidence="12">Enoylpyruvate transferase</fullName>
    </alternativeName>
    <alternativeName>
        <fullName evidence="12">UDP-N-acetylglucosamine enolpyruvyl transferase</fullName>
        <shortName evidence="12">EPT</shortName>
    </alternativeName>
</protein>
<dbReference type="GO" id="GO:0009252">
    <property type="term" value="P:peptidoglycan biosynthetic process"/>
    <property type="evidence" value="ECO:0007669"/>
    <property type="project" value="UniProtKB-UniRule"/>
</dbReference>
<evidence type="ECO:0000256" key="3">
    <source>
        <dbReference type="ARBA" id="ARBA00022490"/>
    </source>
</evidence>
<dbReference type="CDD" id="cd01555">
    <property type="entry name" value="UdpNAET"/>
    <property type="match status" value="1"/>
</dbReference>
<comment type="similarity">
    <text evidence="10 12">Belongs to the EPSP synthase family. MurA subfamily.</text>
</comment>
<proteinExistence type="inferred from homology"/>
<keyword evidence="3 12" id="KW-0963">Cytoplasm</keyword>
<evidence type="ECO:0000256" key="5">
    <source>
        <dbReference type="ARBA" id="ARBA00022679"/>
    </source>
</evidence>
<dbReference type="GO" id="GO:0008360">
    <property type="term" value="P:regulation of cell shape"/>
    <property type="evidence" value="ECO:0007669"/>
    <property type="project" value="UniProtKB-KW"/>
</dbReference>
<feature type="binding site" evidence="12">
    <location>
        <position position="93"/>
    </location>
    <ligand>
        <name>UDP-N-acetyl-alpha-D-glucosamine</name>
        <dbReference type="ChEBI" id="CHEBI:57705"/>
    </ligand>
</feature>
<keyword evidence="7 12" id="KW-0573">Peptidoglycan synthesis</keyword>
<comment type="subcellular location">
    <subcellularLocation>
        <location evidence="1 12">Cytoplasm</location>
    </subcellularLocation>
</comment>
<feature type="binding site" evidence="12">
    <location>
        <begin position="23"/>
        <end position="24"/>
    </location>
    <ligand>
        <name>phosphoenolpyruvate</name>
        <dbReference type="ChEBI" id="CHEBI:58702"/>
    </ligand>
</feature>
<evidence type="ECO:0000256" key="10">
    <source>
        <dbReference type="ARBA" id="ARBA00038367"/>
    </source>
</evidence>
<keyword evidence="15" id="KW-1185">Reference proteome</keyword>
<reference evidence="14 15" key="1">
    <citation type="journal article" date="2018" name="BMC Genomics">
        <title>Whole genome sequencing and function prediction of 133 gut anaerobes isolated from chicken caecum in pure cultures.</title>
        <authorList>
            <person name="Medvecky M."/>
            <person name="Cejkova D."/>
            <person name="Polansky O."/>
            <person name="Karasova D."/>
            <person name="Kubasova T."/>
            <person name="Cizek A."/>
            <person name="Rychlik I."/>
        </authorList>
    </citation>
    <scope>NUCLEOTIDE SEQUENCE [LARGE SCALE GENOMIC DNA]</scope>
    <source>
        <strain evidence="14 15">An13</strain>
    </source>
</reference>
<evidence type="ECO:0000259" key="13">
    <source>
        <dbReference type="Pfam" id="PF00275"/>
    </source>
</evidence>
<accession>A0A1Y4SX43</accession>
<keyword evidence="6 12" id="KW-0133">Cell shape</keyword>
<dbReference type="GO" id="GO:0071555">
    <property type="term" value="P:cell wall organization"/>
    <property type="evidence" value="ECO:0007669"/>
    <property type="project" value="UniProtKB-KW"/>
</dbReference>
<dbReference type="GO" id="GO:0008760">
    <property type="term" value="F:UDP-N-acetylglucosamine 1-carboxyvinyltransferase activity"/>
    <property type="evidence" value="ECO:0007669"/>
    <property type="project" value="UniProtKB-UniRule"/>
</dbReference>
<sequence>MAEVIAIDGGYKLNGTVRISGAKNATVALIPAAVLSEGPVEILGVPEISDVAALATLLKELKCDVEIDGERIKIDPTHMEDIALVSDAVNKLRASYYFMGALLGKYKRVKIKMPGGCYLGPRPIDLHLKGFEALGANITYENDTYLLEAKELIGTSIYLDFASVGATINIMLAAVKAKGKTVIENAAKEPEIIDVANLLTKMGAKIRGVGTDTITIDGVEHLNGTFHEIIPDRIEAGTFLIIAAAAGEKVIVQNIIPQHLEALISKLKEMGIQMDVVGDSIVVYGREGDLKPVNIKTQIYPGFATDLQQPLTTLLTQASGDSHVKETIYIERFKHCPQLNKMGAHIDLKEAESIIHGATQLHGTRVEATDLRCGAALVVAGLIAQGRTEITNVYHIDRGYDNIDHKLITLGAHITRYHIDE</sequence>
<comment type="catalytic activity">
    <reaction evidence="11 12">
        <text>phosphoenolpyruvate + UDP-N-acetyl-alpha-D-glucosamine = UDP-N-acetyl-3-O-(1-carboxyvinyl)-alpha-D-glucosamine + phosphate</text>
        <dbReference type="Rhea" id="RHEA:18681"/>
        <dbReference type="ChEBI" id="CHEBI:43474"/>
        <dbReference type="ChEBI" id="CHEBI:57705"/>
        <dbReference type="ChEBI" id="CHEBI:58702"/>
        <dbReference type="ChEBI" id="CHEBI:68483"/>
        <dbReference type="EC" id="2.5.1.7"/>
    </reaction>
</comment>
<comment type="function">
    <text evidence="12">Cell wall formation. Adds enolpyruvyl to UDP-N-acetylglucosamine.</text>
</comment>
<evidence type="ECO:0000256" key="1">
    <source>
        <dbReference type="ARBA" id="ARBA00004496"/>
    </source>
</evidence>
<evidence type="ECO:0000313" key="15">
    <source>
        <dbReference type="Proteomes" id="UP000195305"/>
    </source>
</evidence>
<dbReference type="EC" id="2.5.1.7" evidence="12"/>
<dbReference type="HAMAP" id="MF_00111">
    <property type="entry name" value="MurA"/>
    <property type="match status" value="1"/>
</dbReference>
<comment type="pathway">
    <text evidence="2 12">Cell wall biogenesis; peptidoglycan biosynthesis.</text>
</comment>
<dbReference type="SUPFAM" id="SSF55205">
    <property type="entry name" value="EPT/RTPC-like"/>
    <property type="match status" value="1"/>
</dbReference>
<dbReference type="Proteomes" id="UP000195305">
    <property type="component" value="Unassembled WGS sequence"/>
</dbReference>
<feature type="modified residue" description="2-(S-cysteinyl)pyruvic acid O-phosphothioketal" evidence="12">
    <location>
        <position position="117"/>
    </location>
</feature>
<dbReference type="NCBIfam" id="TIGR01072">
    <property type="entry name" value="murA"/>
    <property type="match status" value="1"/>
</dbReference>
<keyword evidence="4 12" id="KW-0132">Cell division</keyword>
<feature type="binding site" evidence="12">
    <location>
        <begin position="122"/>
        <end position="126"/>
    </location>
    <ligand>
        <name>UDP-N-acetyl-alpha-D-glucosamine</name>
        <dbReference type="ChEBI" id="CHEBI:57705"/>
    </ligand>
</feature>
<comment type="caution">
    <text evidence="12">Lacks conserved residue(s) required for the propagation of feature annotation.</text>
</comment>
<keyword evidence="12" id="KW-0670">Pyruvate</keyword>
<keyword evidence="9 12" id="KW-0961">Cell wall biogenesis/degradation</keyword>
<dbReference type="Pfam" id="PF00275">
    <property type="entry name" value="EPSP_synthase"/>
    <property type="match status" value="1"/>
</dbReference>
<dbReference type="AlphaFoldDB" id="A0A1Y4SX43"/>
<dbReference type="PANTHER" id="PTHR43783">
    <property type="entry name" value="UDP-N-ACETYLGLUCOSAMINE 1-CARBOXYVINYLTRANSFERASE"/>
    <property type="match status" value="1"/>
</dbReference>
<evidence type="ECO:0000256" key="8">
    <source>
        <dbReference type="ARBA" id="ARBA00023306"/>
    </source>
</evidence>
<evidence type="ECO:0000256" key="2">
    <source>
        <dbReference type="ARBA" id="ARBA00004752"/>
    </source>
</evidence>
<dbReference type="UniPathway" id="UPA00219"/>
<evidence type="ECO:0000313" key="14">
    <source>
        <dbReference type="EMBL" id="OUQ33531.1"/>
    </source>
</evidence>
<dbReference type="NCBIfam" id="NF006873">
    <property type="entry name" value="PRK09369.1"/>
    <property type="match status" value="1"/>
</dbReference>
<dbReference type="OrthoDB" id="9803760at2"/>
<feature type="active site" description="Proton donor" evidence="12">
    <location>
        <position position="117"/>
    </location>
</feature>
<dbReference type="NCBIfam" id="NF009470">
    <property type="entry name" value="PRK12830.1"/>
    <property type="match status" value="1"/>
</dbReference>
<keyword evidence="8 12" id="KW-0131">Cell cycle</keyword>
<name>A0A1Y4SX43_9FIRM</name>
<feature type="domain" description="Enolpyruvate transferase" evidence="13">
    <location>
        <begin position="8"/>
        <end position="407"/>
    </location>
</feature>
<dbReference type="GO" id="GO:0051301">
    <property type="term" value="P:cell division"/>
    <property type="evidence" value="ECO:0007669"/>
    <property type="project" value="UniProtKB-KW"/>
</dbReference>
<evidence type="ECO:0000256" key="6">
    <source>
        <dbReference type="ARBA" id="ARBA00022960"/>
    </source>
</evidence>
<dbReference type="RefSeq" id="WP_087358853.1">
    <property type="nucleotide sequence ID" value="NZ_JACJKO010000006.1"/>
</dbReference>
<evidence type="ECO:0000256" key="4">
    <source>
        <dbReference type="ARBA" id="ARBA00022618"/>
    </source>
</evidence>
<evidence type="ECO:0000256" key="11">
    <source>
        <dbReference type="ARBA" id="ARBA00047527"/>
    </source>
</evidence>
<evidence type="ECO:0000256" key="7">
    <source>
        <dbReference type="ARBA" id="ARBA00022984"/>
    </source>
</evidence>
<dbReference type="InterPro" id="IPR001986">
    <property type="entry name" value="Enolpyruvate_Tfrase_dom"/>
</dbReference>
<dbReference type="InterPro" id="IPR036968">
    <property type="entry name" value="Enolpyruvate_Tfrase_sf"/>
</dbReference>